<evidence type="ECO:0000313" key="9">
    <source>
        <dbReference type="Proteomes" id="UP000199019"/>
    </source>
</evidence>
<feature type="region of interest" description="Disordered" evidence="4">
    <location>
        <begin position="1"/>
        <end position="24"/>
    </location>
</feature>
<evidence type="ECO:0000256" key="2">
    <source>
        <dbReference type="ARBA" id="ARBA00022777"/>
    </source>
</evidence>
<accession>A0A1H9XMB5</accession>
<dbReference type="InterPro" id="IPR036890">
    <property type="entry name" value="HATPase_C_sf"/>
</dbReference>
<dbReference type="PANTHER" id="PTHR24421">
    <property type="entry name" value="NITRATE/NITRITE SENSOR PROTEIN NARX-RELATED"/>
    <property type="match status" value="1"/>
</dbReference>
<dbReference type="AlphaFoldDB" id="A0A1H9XMB5"/>
<dbReference type="Gene3D" id="3.30.565.10">
    <property type="entry name" value="Histidine kinase-like ATPase, C-terminal domain"/>
    <property type="match status" value="1"/>
</dbReference>
<dbReference type="GO" id="GO:0000160">
    <property type="term" value="P:phosphorelay signal transduction system"/>
    <property type="evidence" value="ECO:0007669"/>
    <property type="project" value="UniProtKB-KW"/>
</dbReference>
<feature type="domain" description="Phage shock protein PspC N-terminal" evidence="7">
    <location>
        <begin position="23"/>
        <end position="79"/>
    </location>
</feature>
<dbReference type="PANTHER" id="PTHR24421:SF61">
    <property type="entry name" value="OXYGEN SENSOR HISTIDINE KINASE NREB"/>
    <property type="match status" value="1"/>
</dbReference>
<evidence type="ECO:0000256" key="3">
    <source>
        <dbReference type="ARBA" id="ARBA00023012"/>
    </source>
</evidence>
<dbReference type="InterPro" id="IPR007168">
    <property type="entry name" value="Phageshock_PspC_N"/>
</dbReference>
<organism evidence="8 9">
    <name type="scientific">Pedococcus cremeus</name>
    <dbReference type="NCBI Taxonomy" id="587636"/>
    <lineage>
        <taxon>Bacteria</taxon>
        <taxon>Bacillati</taxon>
        <taxon>Actinomycetota</taxon>
        <taxon>Actinomycetes</taxon>
        <taxon>Micrococcales</taxon>
        <taxon>Intrasporangiaceae</taxon>
        <taxon>Pedococcus</taxon>
    </lineage>
</organism>
<keyword evidence="5" id="KW-1133">Transmembrane helix</keyword>
<keyword evidence="5" id="KW-0812">Transmembrane</keyword>
<keyword evidence="5" id="KW-0472">Membrane</keyword>
<feature type="transmembrane region" description="Helical" evidence="5">
    <location>
        <begin position="152"/>
        <end position="172"/>
    </location>
</feature>
<sequence length="465" mass="48917">MPTPYERTPGAVETGAAARRPPRRMHRPVEGRIIAGVCAGLAEHLGWSARMVRVGFVLLSLPGGAGLVAYLFLWALTPQSVGGAVERDDGRVPVDPARPEGPARPVDQAAAVVGGASDEEQRTAARTLLVGGGLLIVGLVVVAQNAGFNLRLGFLVPLLVIAVGAVIAWSQLDDAQRGRWLGTPDGPRRFSVARLAFGGFLALTGLVIVATRGRSLTAVWDIGLASLAVVAGIVLIAAPWGLRLWSDLRREQAERARATERADIAAHLHDSVLQTLALIQRRADDPAAVAQLARAQERELRSWLYAGPSGSDATLASAVAEVAHEVEDVHGTPIELVATGDRPLDDGGTALVRAVRESLLNAVRHGRPPVSVYVEIGPSGVEAFVRDHGEGFEVDDIPEDRLGVRQSILGRMERHGGSARVRRLEQGTEVSLALPPLPTNGAAAPAGSVPTHDTTPPAEASHATP</sequence>
<dbReference type="STRING" id="587636.SAMN05216199_4036"/>
<feature type="transmembrane region" description="Helical" evidence="5">
    <location>
        <begin position="222"/>
        <end position="242"/>
    </location>
</feature>
<reference evidence="9" key="1">
    <citation type="submission" date="2016-10" db="EMBL/GenBank/DDBJ databases">
        <authorList>
            <person name="Varghese N."/>
            <person name="Submissions S."/>
        </authorList>
    </citation>
    <scope>NUCLEOTIDE SEQUENCE [LARGE SCALE GENOMIC DNA]</scope>
    <source>
        <strain evidence="9">CGMCC 1.6963</strain>
    </source>
</reference>
<feature type="transmembrane region" description="Helical" evidence="5">
    <location>
        <begin position="127"/>
        <end position="146"/>
    </location>
</feature>
<dbReference type="Pfam" id="PF02518">
    <property type="entry name" value="HATPase_c"/>
    <property type="match status" value="1"/>
</dbReference>
<dbReference type="SUPFAM" id="SSF55874">
    <property type="entry name" value="ATPase domain of HSP90 chaperone/DNA topoisomerase II/histidine kinase"/>
    <property type="match status" value="1"/>
</dbReference>
<dbReference type="GO" id="GO:0016301">
    <property type="term" value="F:kinase activity"/>
    <property type="evidence" value="ECO:0007669"/>
    <property type="project" value="UniProtKB-KW"/>
</dbReference>
<evidence type="ECO:0000313" key="8">
    <source>
        <dbReference type="EMBL" id="SES47241.1"/>
    </source>
</evidence>
<evidence type="ECO:0000259" key="6">
    <source>
        <dbReference type="Pfam" id="PF02518"/>
    </source>
</evidence>
<proteinExistence type="predicted"/>
<dbReference type="RefSeq" id="WP_245735927.1">
    <property type="nucleotide sequence ID" value="NZ_FOHB01000009.1"/>
</dbReference>
<dbReference type="InterPro" id="IPR050482">
    <property type="entry name" value="Sensor_HK_TwoCompSys"/>
</dbReference>
<evidence type="ECO:0000259" key="7">
    <source>
        <dbReference type="Pfam" id="PF04024"/>
    </source>
</evidence>
<keyword evidence="9" id="KW-1185">Reference proteome</keyword>
<dbReference type="Proteomes" id="UP000199019">
    <property type="component" value="Unassembled WGS sequence"/>
</dbReference>
<feature type="transmembrane region" description="Helical" evidence="5">
    <location>
        <begin position="192"/>
        <end position="210"/>
    </location>
</feature>
<keyword evidence="2" id="KW-0418">Kinase</keyword>
<feature type="domain" description="Histidine kinase/HSP90-like ATPase" evidence="6">
    <location>
        <begin position="350"/>
        <end position="436"/>
    </location>
</feature>
<dbReference type="EMBL" id="FOHB01000009">
    <property type="protein sequence ID" value="SES47241.1"/>
    <property type="molecule type" value="Genomic_DNA"/>
</dbReference>
<evidence type="ECO:0000256" key="1">
    <source>
        <dbReference type="ARBA" id="ARBA00022679"/>
    </source>
</evidence>
<keyword evidence="3" id="KW-0902">Two-component regulatory system</keyword>
<evidence type="ECO:0000256" key="5">
    <source>
        <dbReference type="SAM" id="Phobius"/>
    </source>
</evidence>
<feature type="transmembrane region" description="Helical" evidence="5">
    <location>
        <begin position="55"/>
        <end position="77"/>
    </location>
</feature>
<evidence type="ECO:0000256" key="4">
    <source>
        <dbReference type="SAM" id="MobiDB-lite"/>
    </source>
</evidence>
<dbReference type="InterPro" id="IPR003594">
    <property type="entry name" value="HATPase_dom"/>
</dbReference>
<protein>
    <submittedName>
        <fullName evidence="8">Phage shock protein C (PspC) family protein</fullName>
    </submittedName>
</protein>
<feature type="region of interest" description="Disordered" evidence="4">
    <location>
        <begin position="433"/>
        <end position="465"/>
    </location>
</feature>
<keyword evidence="1" id="KW-0808">Transferase</keyword>
<gene>
    <name evidence="8" type="ORF">SAMN05216199_4036</name>
</gene>
<dbReference type="Pfam" id="PF04024">
    <property type="entry name" value="PspC"/>
    <property type="match status" value="1"/>
</dbReference>
<name>A0A1H9XMB5_9MICO</name>